<evidence type="ECO:0000256" key="8">
    <source>
        <dbReference type="ARBA" id="ARBA00023224"/>
    </source>
</evidence>
<comment type="caution">
    <text evidence="12">The sequence shown here is derived from an EMBL/GenBank/DDBJ whole genome shotgun (WGS) entry which is preliminary data.</text>
</comment>
<evidence type="ECO:0000256" key="1">
    <source>
        <dbReference type="ARBA" id="ARBA00011356"/>
    </source>
</evidence>
<dbReference type="GO" id="GO:0031683">
    <property type="term" value="F:G-protein beta/gamma-subunit complex binding"/>
    <property type="evidence" value="ECO:0007669"/>
    <property type="project" value="InterPro"/>
</dbReference>
<keyword evidence="8" id="KW-0807">Transducer</keyword>
<evidence type="ECO:0000256" key="10">
    <source>
        <dbReference type="PIRSR" id="PIRSR601019-1"/>
    </source>
</evidence>
<dbReference type="InterPro" id="IPR001019">
    <property type="entry name" value="Gprotein_alpha_su"/>
</dbReference>
<keyword evidence="4 10" id="KW-0547">Nucleotide-binding</keyword>
<dbReference type="CDD" id="cd00066">
    <property type="entry name" value="G-alpha"/>
    <property type="match status" value="1"/>
</dbReference>
<evidence type="ECO:0000256" key="5">
    <source>
        <dbReference type="ARBA" id="ARBA00022842"/>
    </source>
</evidence>
<dbReference type="GO" id="GO:0007010">
    <property type="term" value="P:cytoskeleton organization"/>
    <property type="evidence" value="ECO:0007669"/>
    <property type="project" value="UniProtKB-ARBA"/>
</dbReference>
<dbReference type="SUPFAM" id="SSF47895">
    <property type="entry name" value="Transducin (alpha subunit), insertion domain"/>
    <property type="match status" value="1"/>
</dbReference>
<sequence>MGSSLCKGEKVYDEQMDKVNRQIEIELQREKLEERKIVKILLLGSGDSGKSTIVKQMRILHTNGFNEAELINYRYMLHTNYIGSFYYIAKGISLLQIDVPSQERDLVNKFEHSFTKFLDYDDTEMIKLISKFLSYSCVNAACQHLTEFYVPDNTPYLLAESSRILTPEYRPTEADVIHARASTTGVHEIFFSFRRFGIRLIDVGGQKTERRKWIHCFDNVSAILYVISLSCYDQFLEEDPSINRMDDSIELFRAMFYNQFLFKCSFILFLNKKDLFEHKLRYVPLKKFYPLFEECLVNITIDDQYGEAVEFIKKMFMNVKEPESNRHIYAHVTNATDTKNIEFVFGATCDIVLQKNLSKAGMT</sequence>
<keyword evidence="6 10" id="KW-0342">GTP-binding</keyword>
<keyword evidence="3 11" id="KW-0479">Metal-binding</keyword>
<dbReference type="GO" id="GO:0005834">
    <property type="term" value="C:heterotrimeric G-protein complex"/>
    <property type="evidence" value="ECO:0007669"/>
    <property type="project" value="TreeGrafter"/>
</dbReference>
<reference evidence="12 13" key="1">
    <citation type="submission" date="2020-08" db="EMBL/GenBank/DDBJ databases">
        <authorList>
            <person name="Koutsovoulos G."/>
            <person name="Danchin GJ E."/>
        </authorList>
    </citation>
    <scope>NUCLEOTIDE SEQUENCE [LARGE SCALE GENOMIC DNA]</scope>
</reference>
<dbReference type="Gene3D" id="3.40.50.300">
    <property type="entry name" value="P-loop containing nucleotide triphosphate hydrolases"/>
    <property type="match status" value="1"/>
</dbReference>
<proteinExistence type="predicted"/>
<keyword evidence="5 11" id="KW-0460">Magnesium</keyword>
<gene>
    <name evidence="12" type="ORF">MENT_LOCUS12707</name>
</gene>
<accession>A0A6V7UGI0</accession>
<dbReference type="PROSITE" id="PS51882">
    <property type="entry name" value="G_ALPHA"/>
    <property type="match status" value="1"/>
</dbReference>
<evidence type="ECO:0000256" key="3">
    <source>
        <dbReference type="ARBA" id="ARBA00022723"/>
    </source>
</evidence>
<evidence type="ECO:0000313" key="12">
    <source>
        <dbReference type="EMBL" id="CAD2157593.1"/>
    </source>
</evidence>
<dbReference type="PANTHER" id="PTHR10218:SF302">
    <property type="entry name" value="GUANINE NUCLEOTIDE-BINDING PROTEIN ALPHA-5 SUBUNIT"/>
    <property type="match status" value="1"/>
</dbReference>
<dbReference type="Gene3D" id="1.10.400.10">
    <property type="entry name" value="GI Alpha 1, domain 2-like"/>
    <property type="match status" value="1"/>
</dbReference>
<evidence type="ECO:0000256" key="11">
    <source>
        <dbReference type="PIRSR" id="PIRSR601019-2"/>
    </source>
</evidence>
<name>A0A6V7UGI0_MELEN</name>
<dbReference type="PRINTS" id="PR00318">
    <property type="entry name" value="GPROTEINA"/>
</dbReference>
<evidence type="ECO:0000256" key="7">
    <source>
        <dbReference type="ARBA" id="ARBA00023139"/>
    </source>
</evidence>
<dbReference type="EMBL" id="CAJEWN010000066">
    <property type="protein sequence ID" value="CAD2157593.1"/>
    <property type="molecule type" value="Genomic_DNA"/>
</dbReference>
<dbReference type="GO" id="GO:0046872">
    <property type="term" value="F:metal ion binding"/>
    <property type="evidence" value="ECO:0007669"/>
    <property type="project" value="UniProtKB-KW"/>
</dbReference>
<dbReference type="Proteomes" id="UP000580250">
    <property type="component" value="Unassembled WGS sequence"/>
</dbReference>
<dbReference type="FunFam" id="3.40.50.300:FF:002307">
    <property type="entry name" value="Guanine nucleotide-binding protein G(k) subunit alpha"/>
    <property type="match status" value="1"/>
</dbReference>
<organism evidence="12 13">
    <name type="scientific">Meloidogyne enterolobii</name>
    <name type="common">Root-knot nematode worm</name>
    <name type="synonym">Meloidogyne mayaguensis</name>
    <dbReference type="NCBI Taxonomy" id="390850"/>
    <lineage>
        <taxon>Eukaryota</taxon>
        <taxon>Metazoa</taxon>
        <taxon>Ecdysozoa</taxon>
        <taxon>Nematoda</taxon>
        <taxon>Chromadorea</taxon>
        <taxon>Rhabditida</taxon>
        <taxon>Tylenchina</taxon>
        <taxon>Tylenchomorpha</taxon>
        <taxon>Tylenchoidea</taxon>
        <taxon>Meloidogynidae</taxon>
        <taxon>Meloidogyninae</taxon>
        <taxon>Meloidogyne</taxon>
    </lineage>
</organism>
<dbReference type="PANTHER" id="PTHR10218">
    <property type="entry name" value="GTP-BINDING PROTEIN ALPHA SUBUNIT"/>
    <property type="match status" value="1"/>
</dbReference>
<feature type="binding site" evidence="10">
    <location>
        <begin position="271"/>
        <end position="274"/>
    </location>
    <ligand>
        <name>GTP</name>
        <dbReference type="ChEBI" id="CHEBI:37565"/>
    </ligand>
</feature>
<dbReference type="GO" id="GO:0005737">
    <property type="term" value="C:cytoplasm"/>
    <property type="evidence" value="ECO:0007669"/>
    <property type="project" value="TreeGrafter"/>
</dbReference>
<evidence type="ECO:0000256" key="9">
    <source>
        <dbReference type="ARBA" id="ARBA00023288"/>
    </source>
</evidence>
<dbReference type="GO" id="GO:0001664">
    <property type="term" value="F:G protein-coupled receptor binding"/>
    <property type="evidence" value="ECO:0007669"/>
    <property type="project" value="TreeGrafter"/>
</dbReference>
<dbReference type="AlphaFoldDB" id="A0A6V7UGI0"/>
<keyword evidence="9" id="KW-0449">Lipoprotein</keyword>
<dbReference type="SUPFAM" id="SSF52540">
    <property type="entry name" value="P-loop containing nucleoside triphosphate hydrolases"/>
    <property type="match status" value="1"/>
</dbReference>
<feature type="binding site" evidence="10">
    <location>
        <begin position="202"/>
        <end position="206"/>
    </location>
    <ligand>
        <name>GTP</name>
        <dbReference type="ChEBI" id="CHEBI:37565"/>
    </ligand>
</feature>
<evidence type="ECO:0000256" key="4">
    <source>
        <dbReference type="ARBA" id="ARBA00022741"/>
    </source>
</evidence>
<dbReference type="InterPro" id="IPR011025">
    <property type="entry name" value="GproteinA_insert"/>
</dbReference>
<dbReference type="FunFam" id="3.40.50.300:FF:000692">
    <property type="entry name" value="Guanine nucleotide-binding protein subunit alpha"/>
    <property type="match status" value="1"/>
</dbReference>
<protein>
    <submittedName>
        <fullName evidence="12">Uncharacterized protein</fullName>
    </submittedName>
</protein>
<feature type="binding site" evidence="11">
    <location>
        <position position="183"/>
    </location>
    <ligand>
        <name>Mg(2+)</name>
        <dbReference type="ChEBI" id="CHEBI:18420"/>
    </ligand>
</feature>
<dbReference type="SMART" id="SM00275">
    <property type="entry name" value="G_alpha"/>
    <property type="match status" value="1"/>
</dbReference>
<feature type="binding site" evidence="11">
    <location>
        <position position="51"/>
    </location>
    <ligand>
        <name>Mg(2+)</name>
        <dbReference type="ChEBI" id="CHEBI:18420"/>
    </ligand>
</feature>
<dbReference type="GO" id="GO:0003924">
    <property type="term" value="F:GTPase activity"/>
    <property type="evidence" value="ECO:0007669"/>
    <property type="project" value="InterPro"/>
</dbReference>
<dbReference type="OrthoDB" id="5817230at2759"/>
<evidence type="ECO:0000256" key="2">
    <source>
        <dbReference type="ARBA" id="ARBA00022707"/>
    </source>
</evidence>
<dbReference type="InterPro" id="IPR027417">
    <property type="entry name" value="P-loop_NTPase"/>
</dbReference>
<keyword evidence="2" id="KW-0519">Myristate</keyword>
<feature type="binding site" evidence="10">
    <location>
        <position position="335"/>
    </location>
    <ligand>
        <name>GTP</name>
        <dbReference type="ChEBI" id="CHEBI:37565"/>
    </ligand>
</feature>
<dbReference type="Pfam" id="PF00503">
    <property type="entry name" value="G-alpha"/>
    <property type="match status" value="1"/>
</dbReference>
<dbReference type="GO" id="GO:0007188">
    <property type="term" value="P:adenylate cyclase-modulating G protein-coupled receptor signaling pathway"/>
    <property type="evidence" value="ECO:0007669"/>
    <property type="project" value="TreeGrafter"/>
</dbReference>
<dbReference type="GO" id="GO:0005525">
    <property type="term" value="F:GTP binding"/>
    <property type="evidence" value="ECO:0007669"/>
    <property type="project" value="UniProtKB-KW"/>
</dbReference>
<comment type="subunit">
    <text evidence="1">G proteins are composed of 3 units; alpha, beta and gamma. The alpha chain contains the guanine nucleotide binding site.</text>
</comment>
<evidence type="ECO:0000313" key="13">
    <source>
        <dbReference type="Proteomes" id="UP000580250"/>
    </source>
</evidence>
<evidence type="ECO:0000256" key="6">
    <source>
        <dbReference type="ARBA" id="ARBA00023134"/>
    </source>
</evidence>
<keyword evidence="7" id="KW-0564">Palmitate</keyword>